<keyword evidence="1" id="KW-0963">Cytoplasm</keyword>
<evidence type="ECO:0000313" key="3">
    <source>
        <dbReference type="EMBL" id="KAK8224499.1"/>
    </source>
</evidence>
<dbReference type="EC" id="2.1.1.-" evidence="1"/>
<dbReference type="Proteomes" id="UP001492380">
    <property type="component" value="Unassembled WGS sequence"/>
</dbReference>
<feature type="binding site" evidence="1">
    <location>
        <begin position="121"/>
        <end position="123"/>
    </location>
    <ligand>
        <name>S-adenosyl-L-methionine</name>
        <dbReference type="ChEBI" id="CHEBI:59789"/>
    </ligand>
</feature>
<comment type="function">
    <text evidence="1">S-adenosyl-L-methionine-dependent protein-lysine N-methyltransferase that methylates elongation factor 1-alpha.</text>
</comment>
<gene>
    <name evidence="1" type="primary">EFM6</name>
    <name evidence="3" type="ORF">HDK90DRAFT_497184</name>
</gene>
<evidence type="ECO:0000313" key="4">
    <source>
        <dbReference type="Proteomes" id="UP001492380"/>
    </source>
</evidence>
<dbReference type="HAMAP" id="MF_03198">
    <property type="entry name" value="Methyltr_EFM6"/>
    <property type="match status" value="1"/>
</dbReference>
<protein>
    <recommendedName>
        <fullName evidence="1">Protein-lysine N-methyltransferase EFM6</fullName>
        <ecNumber evidence="1">2.1.1.-</ecNumber>
    </recommendedName>
    <alternativeName>
        <fullName evidence="1">Elongation factor methyltransferase 6</fullName>
    </alternativeName>
</protein>
<evidence type="ECO:0000256" key="1">
    <source>
        <dbReference type="HAMAP-Rule" id="MF_03198"/>
    </source>
</evidence>
<feature type="compositionally biased region" description="Low complexity" evidence="2">
    <location>
        <begin position="1"/>
        <end position="33"/>
    </location>
</feature>
<keyword evidence="1" id="KW-0808">Transferase</keyword>
<evidence type="ECO:0000256" key="2">
    <source>
        <dbReference type="SAM" id="MobiDB-lite"/>
    </source>
</evidence>
<feature type="region of interest" description="Disordered" evidence="2">
    <location>
        <begin position="1"/>
        <end position="35"/>
    </location>
</feature>
<dbReference type="GO" id="GO:0032259">
    <property type="term" value="P:methylation"/>
    <property type="evidence" value="ECO:0007669"/>
    <property type="project" value="UniProtKB-KW"/>
</dbReference>
<dbReference type="PANTHER" id="PTHR14614">
    <property type="entry name" value="HEPATOCELLULAR CARCINOMA-ASSOCIATED ANTIGEN"/>
    <property type="match status" value="1"/>
</dbReference>
<comment type="caution">
    <text evidence="3">The sequence shown here is derived from an EMBL/GenBank/DDBJ whole genome shotgun (WGS) entry which is preliminary data.</text>
</comment>
<dbReference type="SUPFAM" id="SSF53335">
    <property type="entry name" value="S-adenosyl-L-methionine-dependent methyltransferases"/>
    <property type="match status" value="1"/>
</dbReference>
<sequence>MSTATATAAPAAAPSSSPSRTPAAPAASPAGAADEGDPFLASFGTDLVSLPEYKAAGTASLDFDGLLPAHRPLRLHEDLKGGCGGQLWPAGMVLARYLLRKYGDGGREEGGLVGQSIIELGAGGGLVGLAVALGCRLRGDDDDGSINTTVLNEKDSSSPSLQPPLYITDQEPMFDLMVQNTALNNLTSLVRPLIFDWGTAPPPSLPLPPDVILAADCVYYEPAFPLLLQTLADLIGPRTVCWFCFKKRRRADAHFVKELKKRFDVKAVEDDEDEEVYKRQNIFLLRVTRKV</sequence>
<comment type="similarity">
    <text evidence="1">Belongs to the class I-like SAM-binding methyltransferase superfamily. METTL21 family. EFM6 subfamily.</text>
</comment>
<dbReference type="EMBL" id="JBBWRZ010000012">
    <property type="protein sequence ID" value="KAK8224499.1"/>
    <property type="molecule type" value="Genomic_DNA"/>
</dbReference>
<dbReference type="PANTHER" id="PTHR14614:SF152">
    <property type="entry name" value="PROTEIN-LYSINE N-METHYLTRANSFERASE EFM6"/>
    <property type="match status" value="1"/>
</dbReference>
<feature type="binding site" evidence="1">
    <location>
        <position position="88"/>
    </location>
    <ligand>
        <name>S-adenosyl-L-methionine</name>
        <dbReference type="ChEBI" id="CHEBI:59789"/>
    </ligand>
</feature>
<dbReference type="InterPro" id="IPR033684">
    <property type="entry name" value="EFM6"/>
</dbReference>
<keyword evidence="1" id="KW-0949">S-adenosyl-L-methionine</keyword>
<accession>A0ABR1YAN1</accession>
<keyword evidence="1 3" id="KW-0489">Methyltransferase</keyword>
<dbReference type="Pfam" id="PF10294">
    <property type="entry name" value="Methyltransf_16"/>
    <property type="match status" value="1"/>
</dbReference>
<reference evidence="3 4" key="1">
    <citation type="submission" date="2024-04" db="EMBL/GenBank/DDBJ databases">
        <title>Phyllosticta paracitricarpa is synonymous to the EU quarantine fungus P. citricarpa based on phylogenomic analyses.</title>
        <authorList>
            <consortium name="Lawrence Berkeley National Laboratory"/>
            <person name="Van Ingen-Buijs V.A."/>
            <person name="Van Westerhoven A.C."/>
            <person name="Haridas S."/>
            <person name="Skiadas P."/>
            <person name="Martin F."/>
            <person name="Groenewald J.Z."/>
            <person name="Crous P.W."/>
            <person name="Seidl M.F."/>
        </authorList>
    </citation>
    <scope>NUCLEOTIDE SEQUENCE [LARGE SCALE GENOMIC DNA]</scope>
    <source>
        <strain evidence="3 4">CBS 123374</strain>
    </source>
</reference>
<feature type="binding site" evidence="1">
    <location>
        <position position="169"/>
    </location>
    <ligand>
        <name>S-adenosyl-L-methionine</name>
        <dbReference type="ChEBI" id="CHEBI:59789"/>
    </ligand>
</feature>
<feature type="binding site" evidence="1">
    <location>
        <position position="197"/>
    </location>
    <ligand>
        <name>S-adenosyl-L-methionine</name>
        <dbReference type="ChEBI" id="CHEBI:59789"/>
    </ligand>
</feature>
<dbReference type="InterPro" id="IPR019410">
    <property type="entry name" value="Methyltransf_16"/>
</dbReference>
<keyword evidence="4" id="KW-1185">Reference proteome</keyword>
<name>A0ABR1YAN1_9PEZI</name>
<comment type="subcellular location">
    <subcellularLocation>
        <location evidence="1">Cytoplasm</location>
    </subcellularLocation>
</comment>
<organism evidence="3 4">
    <name type="scientific">Phyllosticta capitalensis</name>
    <dbReference type="NCBI Taxonomy" id="121624"/>
    <lineage>
        <taxon>Eukaryota</taxon>
        <taxon>Fungi</taxon>
        <taxon>Dikarya</taxon>
        <taxon>Ascomycota</taxon>
        <taxon>Pezizomycotina</taxon>
        <taxon>Dothideomycetes</taxon>
        <taxon>Dothideomycetes incertae sedis</taxon>
        <taxon>Botryosphaeriales</taxon>
        <taxon>Phyllostictaceae</taxon>
        <taxon>Phyllosticta</taxon>
    </lineage>
</organism>
<dbReference type="GO" id="GO:0008168">
    <property type="term" value="F:methyltransferase activity"/>
    <property type="evidence" value="ECO:0007669"/>
    <property type="project" value="UniProtKB-KW"/>
</dbReference>
<feature type="binding site" evidence="1">
    <location>
        <position position="215"/>
    </location>
    <ligand>
        <name>S-adenosyl-L-methionine</name>
        <dbReference type="ChEBI" id="CHEBI:59789"/>
    </ligand>
</feature>
<dbReference type="Gene3D" id="3.40.50.150">
    <property type="entry name" value="Vaccinia Virus protein VP39"/>
    <property type="match status" value="1"/>
</dbReference>
<dbReference type="InterPro" id="IPR029063">
    <property type="entry name" value="SAM-dependent_MTases_sf"/>
</dbReference>
<proteinExistence type="inferred from homology"/>